<sequence>MFLVSQARDERLQGDSFTEYALWGLYLVISPPKVGLTYAWPAVDLSALTRLQIDLASPLLCFIRTPGTNEDLLAVSLFVISSIECDLDAYTPQAQTGIIRNVTSIILGAESPFVKHASILALEALSSRLHEDAFDHSLCIDISSPLAGLFQYQNDYPEGSASIPVNDVRHYFPPMIRLGSQLRFPMVGYLRILGRLLKFRNWAPQFWNDGHYRNCVMHLSVYFRERYTDDIDAFQSADNVDSLYQEEIIKLVRILPMDMDLGYLIRVDLNDTHLFRRWEFMASLAEFFRRSPTYLNTPEFQARLLSLLAYTILISGVYNMSNALRRYVLRLLELLPVDHDDGRDTIMMGPLVRGAVMEEAVGRDNIAADPGRHDEKSEIFNDELMYIGHLLIISLRTLALQKHLILLSRSLLRRLQVEDDYYYQFNSQEINTHIEVCRSSLRLMNGDTDDVELEQALSNLQSCISTHP</sequence>
<reference evidence="1 2" key="1">
    <citation type="submission" date="2014-06" db="EMBL/GenBank/DDBJ databases">
        <title>Evolutionary Origins and Diversification of the Mycorrhizal Mutualists.</title>
        <authorList>
            <consortium name="DOE Joint Genome Institute"/>
            <consortium name="Mycorrhizal Genomics Consortium"/>
            <person name="Kohler A."/>
            <person name="Kuo A."/>
            <person name="Nagy L.G."/>
            <person name="Floudas D."/>
            <person name="Copeland A."/>
            <person name="Barry K.W."/>
            <person name="Cichocki N."/>
            <person name="Veneault-Fourrey C."/>
            <person name="LaButti K."/>
            <person name="Lindquist E.A."/>
            <person name="Lipzen A."/>
            <person name="Lundell T."/>
            <person name="Morin E."/>
            <person name="Murat C."/>
            <person name="Riley R."/>
            <person name="Ohm R."/>
            <person name="Sun H."/>
            <person name="Tunlid A."/>
            <person name="Henrissat B."/>
            <person name="Grigoriev I.V."/>
            <person name="Hibbett D.S."/>
            <person name="Martin F."/>
        </authorList>
    </citation>
    <scope>NUCLEOTIDE SEQUENCE [LARGE SCALE GENOMIC DNA]</scope>
    <source>
        <strain evidence="1 2">SS14</strain>
    </source>
</reference>
<dbReference type="AlphaFoldDB" id="A0A0C9TTS7"/>
<protein>
    <submittedName>
        <fullName evidence="1">Uncharacterized protein</fullName>
    </submittedName>
</protein>
<dbReference type="Proteomes" id="UP000054279">
    <property type="component" value="Unassembled WGS sequence"/>
</dbReference>
<gene>
    <name evidence="1" type="ORF">M422DRAFT_52287</name>
</gene>
<dbReference type="HOGENOM" id="CLU_035350_0_0_1"/>
<evidence type="ECO:0000313" key="1">
    <source>
        <dbReference type="EMBL" id="KIJ33768.1"/>
    </source>
</evidence>
<name>A0A0C9TTS7_SPHS4</name>
<dbReference type="EMBL" id="KN837208">
    <property type="protein sequence ID" value="KIJ33768.1"/>
    <property type="molecule type" value="Genomic_DNA"/>
</dbReference>
<proteinExistence type="predicted"/>
<organism evidence="1 2">
    <name type="scientific">Sphaerobolus stellatus (strain SS14)</name>
    <dbReference type="NCBI Taxonomy" id="990650"/>
    <lineage>
        <taxon>Eukaryota</taxon>
        <taxon>Fungi</taxon>
        <taxon>Dikarya</taxon>
        <taxon>Basidiomycota</taxon>
        <taxon>Agaricomycotina</taxon>
        <taxon>Agaricomycetes</taxon>
        <taxon>Phallomycetidae</taxon>
        <taxon>Geastrales</taxon>
        <taxon>Sphaerobolaceae</taxon>
        <taxon>Sphaerobolus</taxon>
    </lineage>
</organism>
<accession>A0A0C9TTS7</accession>
<keyword evidence="2" id="KW-1185">Reference proteome</keyword>
<evidence type="ECO:0000313" key="2">
    <source>
        <dbReference type="Proteomes" id="UP000054279"/>
    </source>
</evidence>